<protein>
    <submittedName>
        <fullName evidence="3">Membrane protein</fullName>
    </submittedName>
</protein>
<evidence type="ECO:0000313" key="3">
    <source>
        <dbReference type="EMBL" id="EWT07238.1"/>
    </source>
</evidence>
<comment type="caution">
    <text evidence="3">The sequence shown here is derived from an EMBL/GenBank/DDBJ whole genome shotgun (WGS) entry which is preliminary data.</text>
</comment>
<feature type="domain" description="YdbS-like PH" evidence="2">
    <location>
        <begin position="83"/>
        <end position="147"/>
    </location>
</feature>
<dbReference type="AlphaFoldDB" id="W9GQY1"/>
<gene>
    <name evidence="3" type="ORF">N864_09255</name>
</gene>
<evidence type="ECO:0000313" key="4">
    <source>
        <dbReference type="Proteomes" id="UP000019494"/>
    </source>
</evidence>
<feature type="region of interest" description="Disordered" evidence="1">
    <location>
        <begin position="227"/>
        <end position="278"/>
    </location>
</feature>
<dbReference type="PATRIC" id="fig|584657.3.peg.786"/>
<dbReference type="Pfam" id="PF03703">
    <property type="entry name" value="bPH_2"/>
    <property type="match status" value="1"/>
</dbReference>
<dbReference type="Proteomes" id="UP000019494">
    <property type="component" value="Unassembled WGS sequence"/>
</dbReference>
<proteinExistence type="predicted"/>
<dbReference type="InterPro" id="IPR005182">
    <property type="entry name" value="YdbS-like_PH"/>
</dbReference>
<sequence length="278" mass="31157">MALLRPDIPTALAPYLLPGERVVAAVHQHWARVAEPVATAVAGLAAALWVDSNITAATQFVATVLWLGFCFLAARAAWRVLEWRHDWFLATDKRLLLRYGLVTHKVAMMPLLKVTDMSYVRSIPGQLLGYGRFIMESAGQEQALKVVNWVPDPDATYRAICAEIFHVRPVDPLAESLRRGRGADLDVVEEEPFAEGVTDYPDVPTHSPVQDRLGSWSRALPIHGGEQVYASEDLRESRRGPDTGPITQRPGRWRRRDHGRDPNGDPNHGWNRDSNRHD</sequence>
<accession>W9GQY1</accession>
<dbReference type="PANTHER" id="PTHR37938:SF1">
    <property type="entry name" value="BLL0215 PROTEIN"/>
    <property type="match status" value="1"/>
</dbReference>
<keyword evidence="4" id="KW-1185">Reference proteome</keyword>
<evidence type="ECO:0000259" key="2">
    <source>
        <dbReference type="Pfam" id="PF03703"/>
    </source>
</evidence>
<dbReference type="PANTHER" id="PTHR37938">
    <property type="entry name" value="BLL0215 PROTEIN"/>
    <property type="match status" value="1"/>
</dbReference>
<reference evidence="4" key="1">
    <citation type="submission" date="2013-08" db="EMBL/GenBank/DDBJ databases">
        <title>Intrasporangium oryzae NRRL B-24470.</title>
        <authorList>
            <person name="Liu H."/>
            <person name="Wang G."/>
        </authorList>
    </citation>
    <scope>NUCLEOTIDE SEQUENCE [LARGE SCALE GENOMIC DNA]</scope>
    <source>
        <strain evidence="4">Q5-1</strain>
    </source>
</reference>
<feature type="compositionally biased region" description="Basic and acidic residues" evidence="1">
    <location>
        <begin position="232"/>
        <end position="241"/>
    </location>
</feature>
<organism evidence="3 4">
    <name type="scientific">Intrasporangium chromatireducens Q5-1</name>
    <dbReference type="NCBI Taxonomy" id="584657"/>
    <lineage>
        <taxon>Bacteria</taxon>
        <taxon>Bacillati</taxon>
        <taxon>Actinomycetota</taxon>
        <taxon>Actinomycetes</taxon>
        <taxon>Micrococcales</taxon>
        <taxon>Intrasporangiaceae</taxon>
        <taxon>Intrasporangium</taxon>
    </lineage>
</organism>
<evidence type="ECO:0000256" key="1">
    <source>
        <dbReference type="SAM" id="MobiDB-lite"/>
    </source>
</evidence>
<dbReference type="RefSeq" id="WP_081793349.1">
    <property type="nucleotide sequence ID" value="NZ_AWQS01000017.1"/>
</dbReference>
<dbReference type="OrthoDB" id="3354538at2"/>
<dbReference type="EMBL" id="AWQS01000017">
    <property type="protein sequence ID" value="EWT07238.1"/>
    <property type="molecule type" value="Genomic_DNA"/>
</dbReference>
<name>W9GQY1_9MICO</name>